<dbReference type="AlphaFoldDB" id="A0A9X2RB77"/>
<reference evidence="3" key="1">
    <citation type="submission" date="2022-06" db="EMBL/GenBank/DDBJ databases">
        <title>Gracilimonas sp. CAU 1638 isolated from sea sediment.</title>
        <authorList>
            <person name="Kim W."/>
        </authorList>
    </citation>
    <scope>NUCLEOTIDE SEQUENCE</scope>
    <source>
        <strain evidence="3">CAU 1638</strain>
    </source>
</reference>
<evidence type="ECO:0000313" key="4">
    <source>
        <dbReference type="Proteomes" id="UP001139125"/>
    </source>
</evidence>
<protein>
    <submittedName>
        <fullName evidence="3">Uncharacterized protein</fullName>
    </submittedName>
</protein>
<dbReference type="Proteomes" id="UP001139125">
    <property type="component" value="Unassembled WGS sequence"/>
</dbReference>
<name>A0A9X2RB77_9BACT</name>
<feature type="transmembrane region" description="Helical" evidence="2">
    <location>
        <begin position="154"/>
        <end position="172"/>
    </location>
</feature>
<accession>A0A9X2RB77</accession>
<comment type="caution">
    <text evidence="3">The sequence shown here is derived from an EMBL/GenBank/DDBJ whole genome shotgun (WGS) entry which is preliminary data.</text>
</comment>
<feature type="transmembrane region" description="Helical" evidence="2">
    <location>
        <begin position="178"/>
        <end position="200"/>
    </location>
</feature>
<proteinExistence type="predicted"/>
<keyword evidence="2" id="KW-0472">Membrane</keyword>
<keyword evidence="2" id="KW-0812">Transmembrane</keyword>
<dbReference type="EMBL" id="JANDBC010000001">
    <property type="protein sequence ID" value="MCP9290185.1"/>
    <property type="molecule type" value="Genomic_DNA"/>
</dbReference>
<keyword evidence="4" id="KW-1185">Reference proteome</keyword>
<feature type="region of interest" description="Disordered" evidence="1">
    <location>
        <begin position="240"/>
        <end position="259"/>
    </location>
</feature>
<keyword evidence="2" id="KW-1133">Transmembrane helix</keyword>
<dbReference type="RefSeq" id="WP_255132032.1">
    <property type="nucleotide sequence ID" value="NZ_JANDBC010000001.1"/>
</dbReference>
<sequence>MNSNKTYSKKEISKILNRASEIQIKREIHRDRDGLSKEELLELADEAGIDADVMLEAIYTMDDPNFKNTFSWWAGTSKVQIVKTVEGEVNDENWDDLIKQMRKVTGGIGADSKSGKSYEWEQQTKDIGYRHISLTPKEGKTSIQYVLNWPGIKFITNFFGFLIPFMITAISFDGSDTSMFIAALTSTIAGVTGVFGVRIFQKLYFEKQKKQLSNIIDAISSRLHISSFAKTSSSIEIEDQDLYQTEEHPSSSQSKERNA</sequence>
<evidence type="ECO:0000256" key="2">
    <source>
        <dbReference type="SAM" id="Phobius"/>
    </source>
</evidence>
<gene>
    <name evidence="3" type="ORF">NM125_01170</name>
</gene>
<evidence type="ECO:0000313" key="3">
    <source>
        <dbReference type="EMBL" id="MCP9290185.1"/>
    </source>
</evidence>
<feature type="compositionally biased region" description="Basic and acidic residues" evidence="1">
    <location>
        <begin position="245"/>
        <end position="259"/>
    </location>
</feature>
<organism evidence="3 4">
    <name type="scientific">Gracilimonas sediminicola</name>
    <dbReference type="NCBI Taxonomy" id="2952158"/>
    <lineage>
        <taxon>Bacteria</taxon>
        <taxon>Pseudomonadati</taxon>
        <taxon>Balneolota</taxon>
        <taxon>Balneolia</taxon>
        <taxon>Balneolales</taxon>
        <taxon>Balneolaceae</taxon>
        <taxon>Gracilimonas</taxon>
    </lineage>
</organism>
<evidence type="ECO:0000256" key="1">
    <source>
        <dbReference type="SAM" id="MobiDB-lite"/>
    </source>
</evidence>